<dbReference type="Proteomes" id="UP000235104">
    <property type="component" value="Unassembled WGS sequence"/>
</dbReference>
<feature type="domain" description="3-hydroxyacyl-CoA dehydrogenase C-terminal" evidence="11">
    <location>
        <begin position="175"/>
        <end position="277"/>
    </location>
</feature>
<keyword evidence="14" id="KW-1185">Reference proteome</keyword>
<dbReference type="Pfam" id="PF02737">
    <property type="entry name" value="3HCDH_N"/>
    <property type="match status" value="1"/>
</dbReference>
<keyword evidence="5" id="KW-0560">Oxidoreductase</keyword>
<evidence type="ECO:0000256" key="8">
    <source>
        <dbReference type="ARBA" id="ARBA00023239"/>
    </source>
</evidence>
<evidence type="ECO:0000256" key="2">
    <source>
        <dbReference type="ARBA" id="ARBA00007005"/>
    </source>
</evidence>
<dbReference type="RefSeq" id="WP_101735910.1">
    <property type="nucleotide sequence ID" value="NZ_PKHR02000015.1"/>
</dbReference>
<evidence type="ECO:0000256" key="3">
    <source>
        <dbReference type="ARBA" id="ARBA00022832"/>
    </source>
</evidence>
<keyword evidence="8" id="KW-0456">Lyase</keyword>
<protein>
    <submittedName>
        <fullName evidence="13">3-hydroxyacyl-CoA dehydrogenase/enoyl-CoA hydratase family protein</fullName>
    </submittedName>
</protein>
<dbReference type="SUPFAM" id="SSF48179">
    <property type="entry name" value="6-phosphogluconate dehydrogenase C-terminal domain-like"/>
    <property type="match status" value="2"/>
</dbReference>
<feature type="domain" description="3-hydroxyacyl-CoA dehydrogenase NAD binding" evidence="12">
    <location>
        <begin position="5"/>
        <end position="167"/>
    </location>
</feature>
<evidence type="ECO:0000256" key="10">
    <source>
        <dbReference type="ARBA" id="ARBA00049556"/>
    </source>
</evidence>
<evidence type="ECO:0000259" key="11">
    <source>
        <dbReference type="Pfam" id="PF00725"/>
    </source>
</evidence>
<dbReference type="InterPro" id="IPR001753">
    <property type="entry name" value="Enoyl-CoA_hydra/iso"/>
</dbReference>
<sequence length="741" mass="78352">MNITKVAVIGAGSMGSGIAALCASAGMDVVLLDQNAEGAQKGVDIQLKRKGFHLPEFAERVRTSDDYALLEDREWIIEAIFEDLGAKHSLYQAIEPHLPADALLSSNTSTLPLASLLEGVPESRRDKFAITHFFNPPKVMRLVELIASGSTEAALRTTIEQTLGKIALECRDTPGFIANRVGCYWMAAGVARAREFDVSYELADASFGRAFGIPRTGIFGLLDYIGLQLVKPIWKSLETALPEGDPLLDVPLGDDPFIEGLVSRGLTGRTGDGGFYRGRNEVISESYEYVPRSTLSDPVVGLKDPREVMDTDSPGGRFARAVFLDTLAYCCEVAPSIADHVGLIDEGLTLGFGWKKGIFALADAIGIDHVASAYGSDVPALVSAAASAGGFYGEGSVLSSTGSRQELAPREGVVTLASLEKETIVSLDAGAVHAVSTSAGRIGIIDLHTPMNSMPTPALEVIRAALDAVSSSNLVALVISNDKPVFCAGADLASIAAAGESGSASRVESLIADGSKTLRALKFAPVPVVAAVRGVALGGGFETALACDRIVAHADTRLGFPERTVGLYPGWTGTISSLERLKAAGVEDYHQKAFDFIASARNFSSAFEAQKAGFLSSDDVVLMSFDHVLARALCEAADLATSYTPPADASIEMYSGSPALDRDWPIDGTTENDHVIVAKLAEMYTAPSSTSAAPDSNTAPVSLSFTEFCEREVEYDVPLVLLPANVERAKHMAATRKPLNN</sequence>
<evidence type="ECO:0000256" key="6">
    <source>
        <dbReference type="ARBA" id="ARBA00023027"/>
    </source>
</evidence>
<dbReference type="Pfam" id="PF00378">
    <property type="entry name" value="ECH_1"/>
    <property type="match status" value="1"/>
</dbReference>
<evidence type="ECO:0000256" key="5">
    <source>
        <dbReference type="ARBA" id="ARBA00023002"/>
    </source>
</evidence>
<dbReference type="InterPro" id="IPR006176">
    <property type="entry name" value="3-OHacyl-CoA_DH_NAD-bd"/>
</dbReference>
<keyword evidence="3" id="KW-0276">Fatty acid metabolism</keyword>
<dbReference type="Gene3D" id="1.10.1040.50">
    <property type="match status" value="1"/>
</dbReference>
<accession>A0ABU9UI99</accession>
<dbReference type="Pfam" id="PF00725">
    <property type="entry name" value="3HCDH"/>
    <property type="match status" value="1"/>
</dbReference>
<dbReference type="EMBL" id="PKHR02000015">
    <property type="protein sequence ID" value="MEM5985782.1"/>
    <property type="molecule type" value="Genomic_DNA"/>
</dbReference>
<dbReference type="SUPFAM" id="SSF52096">
    <property type="entry name" value="ClpP/crotonase"/>
    <property type="match status" value="1"/>
</dbReference>
<dbReference type="PANTHER" id="PTHR43612:SF3">
    <property type="entry name" value="TRIFUNCTIONAL ENZYME SUBUNIT ALPHA, MITOCHONDRIAL"/>
    <property type="match status" value="1"/>
</dbReference>
<reference evidence="13" key="1">
    <citation type="submission" date="2017-12" db="EMBL/GenBank/DDBJ databases">
        <authorList>
            <person name="Thomas-White K."/>
            <person name="Wolfe A.J."/>
        </authorList>
    </citation>
    <scope>NUCLEOTIDE SEQUENCE</scope>
    <source>
        <strain evidence="13">UMB0043</strain>
    </source>
</reference>
<name>A0ABU9UI99_9CORY</name>
<dbReference type="InterPro" id="IPR029045">
    <property type="entry name" value="ClpP/crotonase-like_dom_sf"/>
</dbReference>
<keyword evidence="9" id="KW-0511">Multifunctional enzyme</keyword>
<evidence type="ECO:0000259" key="12">
    <source>
        <dbReference type="Pfam" id="PF02737"/>
    </source>
</evidence>
<keyword evidence="6" id="KW-0520">NAD</keyword>
<keyword evidence="4" id="KW-0442">Lipid degradation</keyword>
<comment type="similarity">
    <text evidence="2">In the central section; belongs to the 3-hydroxyacyl-CoA dehydrogenase family.</text>
</comment>
<evidence type="ECO:0000313" key="14">
    <source>
        <dbReference type="Proteomes" id="UP000235104"/>
    </source>
</evidence>
<dbReference type="InterPro" id="IPR036291">
    <property type="entry name" value="NAD(P)-bd_dom_sf"/>
</dbReference>
<evidence type="ECO:0000313" key="13">
    <source>
        <dbReference type="EMBL" id="MEM5985782.1"/>
    </source>
</evidence>
<dbReference type="InterPro" id="IPR008927">
    <property type="entry name" value="6-PGluconate_DH-like_C_sf"/>
</dbReference>
<dbReference type="Gene3D" id="3.90.226.10">
    <property type="entry name" value="2-enoyl-CoA Hydratase, Chain A, domain 1"/>
    <property type="match status" value="1"/>
</dbReference>
<dbReference type="PANTHER" id="PTHR43612">
    <property type="entry name" value="TRIFUNCTIONAL ENZYME SUBUNIT ALPHA"/>
    <property type="match status" value="1"/>
</dbReference>
<evidence type="ECO:0000256" key="1">
    <source>
        <dbReference type="ARBA" id="ARBA00005005"/>
    </source>
</evidence>
<evidence type="ECO:0000256" key="9">
    <source>
        <dbReference type="ARBA" id="ARBA00023268"/>
    </source>
</evidence>
<dbReference type="SUPFAM" id="SSF51735">
    <property type="entry name" value="NAD(P)-binding Rossmann-fold domains"/>
    <property type="match status" value="1"/>
</dbReference>
<dbReference type="Gene3D" id="3.40.50.720">
    <property type="entry name" value="NAD(P)-binding Rossmann-like Domain"/>
    <property type="match status" value="1"/>
</dbReference>
<dbReference type="InterPro" id="IPR050136">
    <property type="entry name" value="FA_oxidation_alpha_subunit"/>
</dbReference>
<gene>
    <name evidence="13" type="ORF">CYJ44_006395</name>
</gene>
<comment type="catalytic activity">
    <reaction evidence="10">
        <text>a (3S)-3-hydroxyacyl-CoA + NAD(+) = a 3-oxoacyl-CoA + NADH + H(+)</text>
        <dbReference type="Rhea" id="RHEA:22432"/>
        <dbReference type="ChEBI" id="CHEBI:15378"/>
        <dbReference type="ChEBI" id="CHEBI:57318"/>
        <dbReference type="ChEBI" id="CHEBI:57540"/>
        <dbReference type="ChEBI" id="CHEBI:57945"/>
        <dbReference type="ChEBI" id="CHEBI:90726"/>
        <dbReference type="EC" id="1.1.1.35"/>
    </reaction>
</comment>
<dbReference type="InterPro" id="IPR006108">
    <property type="entry name" value="3HC_DH_C"/>
</dbReference>
<organism evidence="13 14">
    <name type="scientific">Corynebacterium hesseae</name>
    <dbReference type="NCBI Taxonomy" id="2913502"/>
    <lineage>
        <taxon>Bacteria</taxon>
        <taxon>Bacillati</taxon>
        <taxon>Actinomycetota</taxon>
        <taxon>Actinomycetes</taxon>
        <taxon>Mycobacteriales</taxon>
        <taxon>Corynebacteriaceae</taxon>
        <taxon>Corynebacterium</taxon>
    </lineage>
</organism>
<comment type="pathway">
    <text evidence="1">Lipid metabolism; fatty acid beta-oxidation.</text>
</comment>
<comment type="caution">
    <text evidence="13">The sequence shown here is derived from an EMBL/GenBank/DDBJ whole genome shotgun (WGS) entry which is preliminary data.</text>
</comment>
<keyword evidence="7" id="KW-0443">Lipid metabolism</keyword>
<dbReference type="CDD" id="cd06558">
    <property type="entry name" value="crotonase-like"/>
    <property type="match status" value="1"/>
</dbReference>
<evidence type="ECO:0000256" key="4">
    <source>
        <dbReference type="ARBA" id="ARBA00022963"/>
    </source>
</evidence>
<proteinExistence type="inferred from homology"/>
<evidence type="ECO:0000256" key="7">
    <source>
        <dbReference type="ARBA" id="ARBA00023098"/>
    </source>
</evidence>